<dbReference type="EMBL" id="JAGEUA010000003">
    <property type="protein sequence ID" value="KAL0994383.1"/>
    <property type="molecule type" value="Genomic_DNA"/>
</dbReference>
<dbReference type="Gene3D" id="2.60.40.3210">
    <property type="entry name" value="Zona pellucida, ZP-N domain"/>
    <property type="match status" value="1"/>
</dbReference>
<organism evidence="11 12">
    <name type="scientific">Umbra pygmaea</name>
    <name type="common">Eastern mudminnow</name>
    <dbReference type="NCBI Taxonomy" id="75934"/>
    <lineage>
        <taxon>Eukaryota</taxon>
        <taxon>Metazoa</taxon>
        <taxon>Chordata</taxon>
        <taxon>Craniata</taxon>
        <taxon>Vertebrata</taxon>
        <taxon>Euteleostomi</taxon>
        <taxon>Actinopterygii</taxon>
        <taxon>Neopterygii</taxon>
        <taxon>Teleostei</taxon>
        <taxon>Protacanthopterygii</taxon>
        <taxon>Esociformes</taxon>
        <taxon>Umbridae</taxon>
        <taxon>Umbra</taxon>
    </lineage>
</organism>
<evidence type="ECO:0000259" key="8">
    <source>
        <dbReference type="PROSITE" id="PS50026"/>
    </source>
</evidence>
<evidence type="ECO:0000256" key="2">
    <source>
        <dbReference type="ARBA" id="ARBA00022729"/>
    </source>
</evidence>
<dbReference type="Gene3D" id="2.10.25.10">
    <property type="entry name" value="Laminin"/>
    <property type="match status" value="2"/>
</dbReference>
<dbReference type="Pfam" id="PF07645">
    <property type="entry name" value="EGF_CA"/>
    <property type="match status" value="2"/>
</dbReference>
<dbReference type="Pfam" id="PF23344">
    <property type="entry name" value="ZP-N"/>
    <property type="match status" value="1"/>
</dbReference>
<dbReference type="Gene3D" id="3.30.70.960">
    <property type="entry name" value="SEA domain"/>
    <property type="match status" value="1"/>
</dbReference>
<comment type="caution">
    <text evidence="11">The sequence shown here is derived from an EMBL/GenBank/DDBJ whole genome shotgun (WGS) entry which is preliminary data.</text>
</comment>
<dbReference type="InterPro" id="IPR036645">
    <property type="entry name" value="Elafin-like_sf"/>
</dbReference>
<evidence type="ECO:0000259" key="7">
    <source>
        <dbReference type="PROSITE" id="PS50024"/>
    </source>
</evidence>
<dbReference type="InterPro" id="IPR013783">
    <property type="entry name" value="Ig-like_fold"/>
</dbReference>
<evidence type="ECO:0000313" key="12">
    <source>
        <dbReference type="Proteomes" id="UP001557470"/>
    </source>
</evidence>
<dbReference type="InterPro" id="IPR003961">
    <property type="entry name" value="FN3_dom"/>
</dbReference>
<dbReference type="PROSITE" id="PS50024">
    <property type="entry name" value="SEA"/>
    <property type="match status" value="1"/>
</dbReference>
<dbReference type="InterPro" id="IPR008197">
    <property type="entry name" value="WAP_dom"/>
</dbReference>
<dbReference type="SUPFAM" id="SSF57196">
    <property type="entry name" value="EGF/Laminin"/>
    <property type="match status" value="2"/>
</dbReference>
<reference evidence="11 12" key="1">
    <citation type="submission" date="2024-06" db="EMBL/GenBank/DDBJ databases">
        <authorList>
            <person name="Pan Q."/>
            <person name="Wen M."/>
            <person name="Jouanno E."/>
            <person name="Zahm M."/>
            <person name="Klopp C."/>
            <person name="Cabau C."/>
            <person name="Louis A."/>
            <person name="Berthelot C."/>
            <person name="Parey E."/>
            <person name="Roest Crollius H."/>
            <person name="Montfort J."/>
            <person name="Robinson-Rechavi M."/>
            <person name="Bouchez O."/>
            <person name="Lampietro C."/>
            <person name="Lopez Roques C."/>
            <person name="Donnadieu C."/>
            <person name="Postlethwait J."/>
            <person name="Bobe J."/>
            <person name="Verreycken H."/>
            <person name="Guiguen Y."/>
        </authorList>
    </citation>
    <scope>NUCLEOTIDE SEQUENCE [LARGE SCALE GENOMIC DNA]</scope>
    <source>
        <strain evidence="11">Up_M1</strain>
        <tissue evidence="11">Testis</tissue>
    </source>
</reference>
<sequence>MNVTKEVVKCCDDYEQVGSYCALPLNRSEEFTAKPGSCPESVVEAPRNTGCKWDSHCTGWQKCCYTEGLYICTEPEPTQSIGWFLNITVIIKTDYQQIISMDGGILNHTRLLHSVTTGALDSADVSVYYINSWPIWPFRTASSLLISSSEVLSLSNITTKMHFLIKNIEEIMSVSVEDVDECAHEALSSCSRQAVCVNTEGSYSCTCPPGFTDPDHNNPGVHCQAADPLTSAVPAWPISDQQYNTIPQSSPGSTAEDIYLSLSSSSPPKCNPVPITNLQATHITGFSFCLSWTGQSQNGLTFRVELMEGSEFTGAWETGLSILEVTGLHPGVLYNVTVTPSACGNQGDSLKLWVKTAAQTLRATARLINVQFTDDLLIPTSQKYQNLSCSIKDEIQKSLSNDTVALMNSGHMKIQITGLGPGSVVVNFTIIFIPSHFQDILNVSLAVMQALQESTRYTVDSNSTSIDDVDECHTGDTDCSLWAQCNNTWGSYSCACLVGFSDLNPSMPGRVCSGPTTSNVPTTKPSGVTTSLLPSETFTHLAPLVSNTRAISVTCKVSSITVTVLKDFLLARDIWNSSLHLGRENCGKKEENSSHVQLTVAWDECDTQLLHNKTHFTANTTLFKSMDPQSLSNDTTTVSTVQLRVPIICSFQRDILISAGYSPAGYDMVQEAVMGSGMFHVTVQLLNGSSPLLQNDSLSPEEEFVVEASVNSTVAQIKVIISKCWATQSSNPLELTTYVFLENSCPLPNTYTTVLENGISSKSRLSLRIFSFVNLNVIYLHCQIQICLETELATCEPECIERIERSSNLLGKAEASCGPFHRVPEVTISVETLHVVGYSLLGIGLFLLFIGSLYSLFFYHRKQIGTYSFTLKPKQDNFTYHVFDT</sequence>
<gene>
    <name evidence="11" type="ORF">UPYG_G00121500</name>
</gene>
<dbReference type="PROSITE" id="PS01187">
    <property type="entry name" value="EGF_CA"/>
    <property type="match status" value="2"/>
</dbReference>
<feature type="domain" description="SEA" evidence="7">
    <location>
        <begin position="357"/>
        <end position="471"/>
    </location>
</feature>
<dbReference type="SMART" id="SM00217">
    <property type="entry name" value="WAP"/>
    <property type="match status" value="1"/>
</dbReference>
<dbReference type="InterPro" id="IPR049883">
    <property type="entry name" value="NOTCH1_EGF-like"/>
</dbReference>
<dbReference type="InterPro" id="IPR036116">
    <property type="entry name" value="FN3_sf"/>
</dbReference>
<dbReference type="InterPro" id="IPR036364">
    <property type="entry name" value="SEA_dom_sf"/>
</dbReference>
<keyword evidence="3" id="KW-0677">Repeat</keyword>
<evidence type="ECO:0000259" key="10">
    <source>
        <dbReference type="PROSITE" id="PS51390"/>
    </source>
</evidence>
<dbReference type="Gene3D" id="4.10.75.10">
    <property type="entry name" value="Elafin-like"/>
    <property type="match status" value="1"/>
</dbReference>
<dbReference type="PROSITE" id="PS51390">
    <property type="entry name" value="WAP"/>
    <property type="match status" value="1"/>
</dbReference>
<dbReference type="InterPro" id="IPR055356">
    <property type="entry name" value="ZP-N"/>
</dbReference>
<dbReference type="InterPro" id="IPR000742">
    <property type="entry name" value="EGF"/>
</dbReference>
<keyword evidence="4" id="KW-1015">Disulfide bond</keyword>
<comment type="caution">
    <text evidence="5">Lacks conserved residue(s) required for the propagation of feature annotation.</text>
</comment>
<dbReference type="PROSITE" id="PS51034">
    <property type="entry name" value="ZP_2"/>
    <property type="match status" value="1"/>
</dbReference>
<dbReference type="PROSITE" id="PS00010">
    <property type="entry name" value="ASX_HYDROXYL"/>
    <property type="match status" value="2"/>
</dbReference>
<feature type="domain" description="EGF-like" evidence="8">
    <location>
        <begin position="178"/>
        <end position="217"/>
    </location>
</feature>
<name>A0ABD0X537_UMBPY</name>
<keyword evidence="6" id="KW-0812">Transmembrane</keyword>
<dbReference type="SMART" id="SM00181">
    <property type="entry name" value="EGF"/>
    <property type="match status" value="2"/>
</dbReference>
<keyword evidence="12" id="KW-1185">Reference proteome</keyword>
<evidence type="ECO:0000256" key="6">
    <source>
        <dbReference type="SAM" id="Phobius"/>
    </source>
</evidence>
<evidence type="ECO:0000256" key="1">
    <source>
        <dbReference type="ARBA" id="ARBA00022536"/>
    </source>
</evidence>
<dbReference type="InterPro" id="IPR000082">
    <property type="entry name" value="SEA_dom"/>
</dbReference>
<dbReference type="SMART" id="SM00241">
    <property type="entry name" value="ZP"/>
    <property type="match status" value="1"/>
</dbReference>
<protein>
    <recommendedName>
        <fullName evidence="13">Uromodulin-like 1</fullName>
    </recommendedName>
</protein>
<dbReference type="Gene3D" id="2.60.40.4100">
    <property type="entry name" value="Zona pellucida, ZP-C domain"/>
    <property type="match status" value="1"/>
</dbReference>
<dbReference type="Pfam" id="PF00095">
    <property type="entry name" value="WAP"/>
    <property type="match status" value="1"/>
</dbReference>
<dbReference type="SUPFAM" id="SSF82671">
    <property type="entry name" value="SEA domain"/>
    <property type="match status" value="1"/>
</dbReference>
<dbReference type="InterPro" id="IPR000152">
    <property type="entry name" value="EGF-type_Asp/Asn_hydroxyl_site"/>
</dbReference>
<evidence type="ECO:0000256" key="5">
    <source>
        <dbReference type="PROSITE-ProRule" id="PRU00076"/>
    </source>
</evidence>
<feature type="transmembrane region" description="Helical" evidence="6">
    <location>
        <begin position="835"/>
        <end position="859"/>
    </location>
</feature>
<keyword evidence="6" id="KW-0472">Membrane</keyword>
<keyword evidence="2" id="KW-0732">Signal</keyword>
<dbReference type="PROSITE" id="PS50026">
    <property type="entry name" value="EGF_3"/>
    <property type="match status" value="2"/>
</dbReference>
<dbReference type="Gene3D" id="2.60.40.10">
    <property type="entry name" value="Immunoglobulins"/>
    <property type="match status" value="1"/>
</dbReference>
<evidence type="ECO:0000256" key="3">
    <source>
        <dbReference type="ARBA" id="ARBA00022737"/>
    </source>
</evidence>
<accession>A0ABD0X537</accession>
<dbReference type="InterPro" id="IPR018097">
    <property type="entry name" value="EGF_Ca-bd_CS"/>
</dbReference>
<dbReference type="SUPFAM" id="SSF49265">
    <property type="entry name" value="Fibronectin type III"/>
    <property type="match status" value="1"/>
</dbReference>
<evidence type="ECO:0008006" key="13">
    <source>
        <dbReference type="Google" id="ProtNLM"/>
    </source>
</evidence>
<dbReference type="GO" id="GO:0071944">
    <property type="term" value="C:cell periphery"/>
    <property type="evidence" value="ECO:0007669"/>
    <property type="project" value="UniProtKB-ARBA"/>
</dbReference>
<evidence type="ECO:0000256" key="4">
    <source>
        <dbReference type="ARBA" id="ARBA00023157"/>
    </source>
</evidence>
<dbReference type="PANTHER" id="PTHR14002">
    <property type="entry name" value="ENDOGLIN/TGF-BETA RECEPTOR TYPE III"/>
    <property type="match status" value="1"/>
</dbReference>
<dbReference type="SMART" id="SM00060">
    <property type="entry name" value="FN3"/>
    <property type="match status" value="1"/>
</dbReference>
<dbReference type="Pfam" id="PF00100">
    <property type="entry name" value="Zona_pellucida"/>
    <property type="match status" value="1"/>
</dbReference>
<dbReference type="InterPro" id="IPR001881">
    <property type="entry name" value="EGF-like_Ca-bd_dom"/>
</dbReference>
<dbReference type="PANTHER" id="PTHR14002:SF22">
    <property type="entry name" value="UROMODULIN-LIKE 1"/>
    <property type="match status" value="1"/>
</dbReference>
<dbReference type="FunFam" id="2.10.25.10:FF:000038">
    <property type="entry name" value="Fibrillin 2"/>
    <property type="match status" value="2"/>
</dbReference>
<dbReference type="Pfam" id="PF01390">
    <property type="entry name" value="SEA"/>
    <property type="match status" value="1"/>
</dbReference>
<proteinExistence type="predicted"/>
<feature type="domain" description="WAP" evidence="10">
    <location>
        <begin position="31"/>
        <end position="76"/>
    </location>
</feature>
<keyword evidence="6" id="KW-1133">Transmembrane helix</keyword>
<feature type="domain" description="EGF-like" evidence="8">
    <location>
        <begin position="468"/>
        <end position="506"/>
    </location>
</feature>
<dbReference type="InterPro" id="IPR055355">
    <property type="entry name" value="ZP-C"/>
</dbReference>
<keyword evidence="1 5" id="KW-0245">EGF-like domain</keyword>
<evidence type="ECO:0000313" key="11">
    <source>
        <dbReference type="EMBL" id="KAL0994383.1"/>
    </source>
</evidence>
<dbReference type="InterPro" id="IPR001507">
    <property type="entry name" value="ZP_dom"/>
</dbReference>
<dbReference type="CDD" id="cd00054">
    <property type="entry name" value="EGF_CA"/>
    <property type="match status" value="2"/>
</dbReference>
<evidence type="ECO:0000259" key="9">
    <source>
        <dbReference type="PROSITE" id="PS51034"/>
    </source>
</evidence>
<dbReference type="Proteomes" id="UP001557470">
    <property type="component" value="Unassembled WGS sequence"/>
</dbReference>
<dbReference type="SMART" id="SM00179">
    <property type="entry name" value="EGF_CA"/>
    <property type="match status" value="2"/>
</dbReference>
<feature type="domain" description="ZP" evidence="9">
    <location>
        <begin position="554"/>
        <end position="802"/>
    </location>
</feature>
<dbReference type="AlphaFoldDB" id="A0ABD0X537"/>
<dbReference type="GO" id="GO:0030855">
    <property type="term" value="P:epithelial cell differentiation"/>
    <property type="evidence" value="ECO:0007669"/>
    <property type="project" value="UniProtKB-ARBA"/>
</dbReference>
<dbReference type="InterPro" id="IPR042235">
    <property type="entry name" value="ZP-C_dom"/>
</dbReference>
<dbReference type="SUPFAM" id="SSF57256">
    <property type="entry name" value="Elafin-like"/>
    <property type="match status" value="1"/>
</dbReference>